<comment type="caution">
    <text evidence="1">The sequence shown here is derived from an EMBL/GenBank/DDBJ whole genome shotgun (WGS) entry which is preliminary data.</text>
</comment>
<dbReference type="AlphaFoldDB" id="A0A2S7I5R1"/>
<reference evidence="1 2" key="1">
    <citation type="submission" date="2018-02" db="EMBL/GenBank/DDBJ databases">
        <title>Draft genome sequence of bacterial isolates from marine environment.</title>
        <authorList>
            <person name="Singh S.K."/>
            <person name="Hill R."/>
            <person name="Major S."/>
            <person name="Cai H."/>
            <person name="Li Y."/>
        </authorList>
    </citation>
    <scope>NUCLEOTIDE SEQUENCE [LARGE SCALE GENOMIC DNA]</scope>
    <source>
        <strain evidence="1 2">IMET F</strain>
    </source>
</reference>
<dbReference type="PROSITE" id="PS51257">
    <property type="entry name" value="PROKAR_LIPOPROTEIN"/>
    <property type="match status" value="1"/>
</dbReference>
<organism evidence="1 2">
    <name type="scientific">Cloacibacterium normanense</name>
    <dbReference type="NCBI Taxonomy" id="237258"/>
    <lineage>
        <taxon>Bacteria</taxon>
        <taxon>Pseudomonadati</taxon>
        <taxon>Bacteroidota</taxon>
        <taxon>Flavobacteriia</taxon>
        <taxon>Flavobacteriales</taxon>
        <taxon>Weeksellaceae</taxon>
    </lineage>
</organism>
<evidence type="ECO:0008006" key="3">
    <source>
        <dbReference type="Google" id="ProtNLM"/>
    </source>
</evidence>
<evidence type="ECO:0000313" key="2">
    <source>
        <dbReference type="Proteomes" id="UP000238565"/>
    </source>
</evidence>
<proteinExistence type="predicted"/>
<evidence type="ECO:0000313" key="1">
    <source>
        <dbReference type="EMBL" id="PPZ91901.1"/>
    </source>
</evidence>
<gene>
    <name evidence="1" type="ORF">C3729_07540</name>
</gene>
<dbReference type="Proteomes" id="UP000238565">
    <property type="component" value="Unassembled WGS sequence"/>
</dbReference>
<accession>A0A2S7I5R1</accession>
<protein>
    <recommendedName>
        <fullName evidence="3">Lipoprotein</fullName>
    </recommendedName>
</protein>
<name>A0A2S7I5R1_9FLAO</name>
<dbReference type="EMBL" id="PTPZ01000003">
    <property type="protein sequence ID" value="PPZ91901.1"/>
    <property type="molecule type" value="Genomic_DNA"/>
</dbReference>
<sequence>MTKNKKDKNMKTKFKQFNRIFIIAISLTLISCNAMREFSSGFNEASGNCPRKTAEVWSYANDKWQKGFFAKSSLSEGVVKNVENWVRERNSWYAKNRGVGRFSEIDPYTNREYQFRVYCE</sequence>